<evidence type="ECO:0000259" key="2">
    <source>
        <dbReference type="PROSITE" id="PS51840"/>
    </source>
</evidence>
<protein>
    <submittedName>
        <fullName evidence="4 5">Uncharacterized protein LOC107428367</fullName>
    </submittedName>
</protein>
<feature type="compositionally biased region" description="Polar residues" evidence="1">
    <location>
        <begin position="454"/>
        <end position="469"/>
    </location>
</feature>
<feature type="compositionally biased region" description="Polar residues" evidence="1">
    <location>
        <begin position="217"/>
        <end position="235"/>
    </location>
</feature>
<dbReference type="PROSITE" id="PS51840">
    <property type="entry name" value="C2_NT"/>
    <property type="match status" value="1"/>
</dbReference>
<dbReference type="RefSeq" id="XP_048318146.1">
    <property type="nucleotide sequence ID" value="XM_048462189.2"/>
</dbReference>
<dbReference type="KEGG" id="zju:107428367"/>
<dbReference type="GO" id="GO:0005643">
    <property type="term" value="C:nuclear pore"/>
    <property type="evidence" value="ECO:0007669"/>
    <property type="project" value="InterPro"/>
</dbReference>
<dbReference type="Pfam" id="PF10358">
    <property type="entry name" value="NT-C2"/>
    <property type="match status" value="1"/>
</dbReference>
<reference evidence="4" key="1">
    <citation type="submission" date="2025-04" db="UniProtKB">
        <authorList>
            <consortium name="RefSeq"/>
        </authorList>
    </citation>
    <scope>IDENTIFICATION</scope>
    <source>
        <tissue evidence="4">In vitro plantlets</tissue>
        <tissue evidence="5 6">Seedling</tissue>
    </source>
</reference>
<evidence type="ECO:0000313" key="5">
    <source>
        <dbReference type="RefSeq" id="XP_048318146.1"/>
    </source>
</evidence>
<evidence type="ECO:0000313" key="4">
    <source>
        <dbReference type="RefSeq" id="XP_015894379.1"/>
    </source>
</evidence>
<gene>
    <name evidence="4 5 6" type="primary">LOC107428367</name>
</gene>
<feature type="compositionally biased region" description="Low complexity" evidence="1">
    <location>
        <begin position="206"/>
        <end position="216"/>
    </location>
</feature>
<dbReference type="InParanoid" id="A0A6P4ACN8"/>
<dbReference type="RefSeq" id="XP_015894379.1">
    <property type="nucleotide sequence ID" value="XM_016038893.2"/>
</dbReference>
<evidence type="ECO:0000256" key="1">
    <source>
        <dbReference type="SAM" id="MobiDB-lite"/>
    </source>
</evidence>
<dbReference type="Proteomes" id="UP001652623">
    <property type="component" value="Chromosome 12"/>
</dbReference>
<feature type="domain" description="C2 NT-type" evidence="2">
    <location>
        <begin position="7"/>
        <end position="155"/>
    </location>
</feature>
<accession>A0A6P4ACN8</accession>
<sequence>MVLGIRSKNRKSVAVQVDYLIHVVEIKPWPISKSSKSIQSVILQWENGDQLYGSFTSGVGDGKIEFAESFRLPVTLCKETSKKGESYQKNNLEFSLFEPRNDKGTKVHLLGSAAINLADYGILKETIALDIPLNCKKISKNSGQPVLYINIQPCENNSSCSSPKDNLSKEVPLDKDGNETFSESMTERNTEEAEIDSFTDDDDGVSSHSSRTINSSTFETTTVSSPSNSVKNGSETVKDGTKMISGEPAIPPRTENPSIWPKPPAITVKHPNGSPLPLSSTGSFSSLGNPANDNASFPHIPQESAMSILKKSVTHSFQSSNSLGYQRNHESSGNHKLTERLVGSGDRVPENAQESIRDHVVGNAADLVASSNMNIQEGMNAYCESTISAKEDDRKALKQNKKGNEKEALASGSHVGHLWDRVYQEEEELEGNDHIIKMKQYSFDAKVASRFSENTSRKQVTMRSNTSTFRNEDIGAPGHTLKSNKLNREKSAQLPLDSTENSKLLDRTEFMKRPKRVEITKDAHDSAISGITSVGKETPNNSCYSKGEMESKIEMLKEELREAAALEAGLYSVVAEHGSSTNKIHAPARRLSRFYFHACKSDSQTKKANAARAAVSGFMLVAKACGNDVPRLTFWLSNSIVLRAIVSQTVGKMQLPAGPFVKHNGRGKSLNEGFTLGKNGLPHKVKKNNTKESFDNWEDPQVFVVALEKFEAWIFSRIVESVWWQTMTPHMQPAAAKGSSSRKVYGKKYGLGDHDQGNFSIDLWKKAFKDACERLCPPRAGGHECGCLPVLPRLAMEQLVGRLDVAMFNAILREDADAMPTDPVSDPISDSKVLPIPAGKSSFGAGAQLKNAIGSWSRWLTDIFGIDDNDAPEDNNELRDDRKLECQTPFKPFRLLNALSDLMMLPHEMLADKSIRKEVCPTFSEPLIKQVLSTFVPDEFCPNPIPNTVLEALDSEDNFEAEDESLTSYPCSANPTVYLPPSAASLSGITGEVGSQPLLRSGSSLLRKAYTSDDELDELDSPMTSIIADKFQVSPSSRASNSILKEKGDRKVVRYQLLREIWKDGE</sequence>
<name>A0A6P4ACN8_ZIZJJ</name>
<proteinExistence type="predicted"/>
<evidence type="ECO:0000313" key="3">
    <source>
        <dbReference type="Proteomes" id="UP001652623"/>
    </source>
</evidence>
<dbReference type="GeneID" id="107428367"/>
<dbReference type="RefSeq" id="XP_060669270.1">
    <property type="nucleotide sequence ID" value="XM_060813287.1"/>
</dbReference>
<evidence type="ECO:0000313" key="6">
    <source>
        <dbReference type="RefSeq" id="XP_060669270.1"/>
    </source>
</evidence>
<dbReference type="PANTHER" id="PTHR31344">
    <property type="entry name" value="NUCLEAR PORE COMPLEX PROTEIN NUP205"/>
    <property type="match status" value="1"/>
</dbReference>
<dbReference type="AlphaFoldDB" id="A0A6P4ACN8"/>
<dbReference type="PANTHER" id="PTHR31344:SF13">
    <property type="entry name" value="EEIG1_EHBP1 PROTEIN AMINO-TERMINAL DOMAIN PROTEIN"/>
    <property type="match status" value="1"/>
</dbReference>
<dbReference type="InterPro" id="IPR021827">
    <property type="entry name" value="Nup186/Nup192/Nup205"/>
</dbReference>
<feature type="compositionally biased region" description="Acidic residues" evidence="1">
    <location>
        <begin position="192"/>
        <end position="204"/>
    </location>
</feature>
<keyword evidence="3" id="KW-1185">Reference proteome</keyword>
<feature type="compositionally biased region" description="Basic and acidic residues" evidence="1">
    <location>
        <begin position="166"/>
        <end position="178"/>
    </location>
</feature>
<feature type="region of interest" description="Disordered" evidence="1">
    <location>
        <begin position="157"/>
        <end position="259"/>
    </location>
</feature>
<feature type="region of interest" description="Disordered" evidence="1">
    <location>
        <begin position="454"/>
        <end position="497"/>
    </location>
</feature>
<dbReference type="InterPro" id="IPR019448">
    <property type="entry name" value="NT-C2"/>
</dbReference>
<organism evidence="3 4">
    <name type="scientific">Ziziphus jujuba</name>
    <name type="common">Chinese jujube</name>
    <name type="synonym">Ziziphus sativa</name>
    <dbReference type="NCBI Taxonomy" id="326968"/>
    <lineage>
        <taxon>Eukaryota</taxon>
        <taxon>Viridiplantae</taxon>
        <taxon>Streptophyta</taxon>
        <taxon>Embryophyta</taxon>
        <taxon>Tracheophyta</taxon>
        <taxon>Spermatophyta</taxon>
        <taxon>Magnoliopsida</taxon>
        <taxon>eudicotyledons</taxon>
        <taxon>Gunneridae</taxon>
        <taxon>Pentapetalae</taxon>
        <taxon>rosids</taxon>
        <taxon>fabids</taxon>
        <taxon>Rosales</taxon>
        <taxon>Rhamnaceae</taxon>
        <taxon>Paliureae</taxon>
        <taxon>Ziziphus</taxon>
    </lineage>
</organism>